<dbReference type="EMBL" id="CP101914">
    <property type="protein sequence ID" value="UUI01050.1"/>
    <property type="molecule type" value="Genomic_DNA"/>
</dbReference>
<organism evidence="3 4">
    <name type="scientific">Oceanobacillus jeddahense</name>
    <dbReference type="NCBI Taxonomy" id="1462527"/>
    <lineage>
        <taxon>Bacteria</taxon>
        <taxon>Bacillati</taxon>
        <taxon>Bacillota</taxon>
        <taxon>Bacilli</taxon>
        <taxon>Bacillales</taxon>
        <taxon>Bacillaceae</taxon>
        <taxon>Oceanobacillus</taxon>
    </lineage>
</organism>
<evidence type="ECO:0000313" key="4">
    <source>
        <dbReference type="Proteomes" id="UP001059773"/>
    </source>
</evidence>
<dbReference type="InterPro" id="IPR000551">
    <property type="entry name" value="MerR-type_HTH_dom"/>
</dbReference>
<dbReference type="PANTHER" id="PTHR30204:SF96">
    <property type="entry name" value="CHROMOSOME-ANCHORING PROTEIN RACA"/>
    <property type="match status" value="1"/>
</dbReference>
<protein>
    <submittedName>
        <fullName evidence="3">MerR family transcriptional regulator</fullName>
    </submittedName>
</protein>
<keyword evidence="1" id="KW-0238">DNA-binding</keyword>
<reference evidence="3" key="1">
    <citation type="submission" date="2022-07" db="EMBL/GenBank/DDBJ databases">
        <title>FELIX.</title>
        <authorList>
            <person name="Wan K.H."/>
            <person name="Park S."/>
            <person name="Lawrence Q."/>
            <person name="Eichenberger J.P."/>
            <person name="Booth B.W."/>
            <person name="Piaggio A.J."/>
            <person name="Chandler J.C."/>
            <person name="Franklin A.B."/>
            <person name="Celniker S.E."/>
        </authorList>
    </citation>
    <scope>NUCLEOTIDE SEQUENCE</scope>
    <source>
        <strain evidence="3">QA-1986 374</strain>
    </source>
</reference>
<name>A0ABY5JL67_9BACI</name>
<dbReference type="Gene3D" id="1.10.1660.10">
    <property type="match status" value="1"/>
</dbReference>
<accession>A0ABY5JL67</accession>
<evidence type="ECO:0000256" key="1">
    <source>
        <dbReference type="ARBA" id="ARBA00023125"/>
    </source>
</evidence>
<dbReference type="CDD" id="cd01106">
    <property type="entry name" value="HTH_TipAL-Mta"/>
    <property type="match status" value="1"/>
</dbReference>
<evidence type="ECO:0000313" key="3">
    <source>
        <dbReference type="EMBL" id="UUI01050.1"/>
    </source>
</evidence>
<dbReference type="SUPFAM" id="SSF46955">
    <property type="entry name" value="Putative DNA-binding domain"/>
    <property type="match status" value="1"/>
</dbReference>
<dbReference type="Proteomes" id="UP001059773">
    <property type="component" value="Chromosome"/>
</dbReference>
<proteinExistence type="predicted"/>
<dbReference type="RefSeq" id="WP_256706472.1">
    <property type="nucleotide sequence ID" value="NZ_CP101914.1"/>
</dbReference>
<gene>
    <name evidence="3" type="ORF">NP439_13300</name>
</gene>
<dbReference type="PROSITE" id="PS50937">
    <property type="entry name" value="HTH_MERR_2"/>
    <property type="match status" value="1"/>
</dbReference>
<sequence>MYSIGEVAKEINITVRTLRYYDEINLLKPSYTAESGYRFYSNENIITLQRIIALKELGFPLNEIKTILDQKNWENVFEEQLALIAKEKERLRDLEKTMRMSYHLSQIEQELSWRNIFQFVRQTEEERYNNHLFLEQYFDERELNILKNPSLDLGERESNELVALLKTAKEQKSEEPESPKSQDLANKLVYFLENTFYGDSALIEKYWLLQKQPPKEGNLFMLDDDVIQYIESIMDHYEAKWGEIGKGRADHRE</sequence>
<evidence type="ECO:0000259" key="2">
    <source>
        <dbReference type="PROSITE" id="PS50937"/>
    </source>
</evidence>
<dbReference type="Pfam" id="PF13411">
    <property type="entry name" value="MerR_1"/>
    <property type="match status" value="1"/>
</dbReference>
<dbReference type="PANTHER" id="PTHR30204">
    <property type="entry name" value="REDOX-CYCLING DRUG-SENSING TRANSCRIPTIONAL ACTIVATOR SOXR"/>
    <property type="match status" value="1"/>
</dbReference>
<dbReference type="SMART" id="SM00422">
    <property type="entry name" value="HTH_MERR"/>
    <property type="match status" value="1"/>
</dbReference>
<keyword evidence="4" id="KW-1185">Reference proteome</keyword>
<dbReference type="InterPro" id="IPR047057">
    <property type="entry name" value="MerR_fam"/>
</dbReference>
<dbReference type="PROSITE" id="PS00552">
    <property type="entry name" value="HTH_MERR_1"/>
    <property type="match status" value="1"/>
</dbReference>
<dbReference type="InterPro" id="IPR009061">
    <property type="entry name" value="DNA-bd_dom_put_sf"/>
</dbReference>
<feature type="domain" description="HTH merR-type" evidence="2">
    <location>
        <begin position="1"/>
        <end position="70"/>
    </location>
</feature>